<dbReference type="VEuPathDB" id="CryptoDB:GNI_174520"/>
<gene>
    <name evidence="1" type="ORF">GNI_174520</name>
</gene>
<sequence length="153" mass="17059">MRGCCATELQEVLPLLSVLTGVTFDVTGPGEEHCGSLATKRVVWDRRDKVPGDVPPPMPDCVRIGFADQDRITPRLFLTIALQTVDELMKSEDTLFNPDQIHLLSHAIRPTVRVDFERGTMYGDAKKARDEAERVRVAQKVLMQLAEAGKLTE</sequence>
<protein>
    <submittedName>
        <fullName evidence="1">Uncharacterized protein</fullName>
    </submittedName>
</protein>
<name>A0A023AXL6_GRENI</name>
<feature type="non-terminal residue" evidence="1">
    <location>
        <position position="153"/>
    </location>
</feature>
<dbReference type="Proteomes" id="UP000019763">
    <property type="component" value="Unassembled WGS sequence"/>
</dbReference>
<comment type="caution">
    <text evidence="1">The sequence shown here is derived from an EMBL/GenBank/DDBJ whole genome shotgun (WGS) entry which is preliminary data.</text>
</comment>
<dbReference type="GeneID" id="22915925"/>
<keyword evidence="2" id="KW-1185">Reference proteome</keyword>
<organism evidence="1 2">
    <name type="scientific">Gregarina niphandrodes</name>
    <name type="common">Septate eugregarine</name>
    <dbReference type="NCBI Taxonomy" id="110365"/>
    <lineage>
        <taxon>Eukaryota</taxon>
        <taxon>Sar</taxon>
        <taxon>Alveolata</taxon>
        <taxon>Apicomplexa</taxon>
        <taxon>Conoidasida</taxon>
        <taxon>Gregarinasina</taxon>
        <taxon>Eugregarinorida</taxon>
        <taxon>Gregarinidae</taxon>
        <taxon>Gregarina</taxon>
    </lineage>
</organism>
<evidence type="ECO:0000313" key="1">
    <source>
        <dbReference type="EMBL" id="EZG43386.1"/>
    </source>
</evidence>
<proteinExistence type="predicted"/>
<dbReference type="RefSeq" id="XP_011133382.1">
    <property type="nucleotide sequence ID" value="XM_011135080.1"/>
</dbReference>
<accession>A0A023AXL6</accession>
<evidence type="ECO:0000313" key="2">
    <source>
        <dbReference type="Proteomes" id="UP000019763"/>
    </source>
</evidence>
<dbReference type="AlphaFoldDB" id="A0A023AXL6"/>
<reference evidence="1" key="1">
    <citation type="submission" date="2013-12" db="EMBL/GenBank/DDBJ databases">
        <authorList>
            <person name="Omoto C.K."/>
            <person name="Sibley D."/>
            <person name="Venepally P."/>
            <person name="Hadjithomas M."/>
            <person name="Karamycheva S."/>
            <person name="Brunk B."/>
            <person name="Roos D."/>
            <person name="Caler E."/>
            <person name="Lorenzi H."/>
        </authorList>
    </citation>
    <scope>NUCLEOTIDE SEQUENCE</scope>
</reference>
<dbReference type="EMBL" id="AFNH02001312">
    <property type="protein sequence ID" value="EZG43386.1"/>
    <property type="molecule type" value="Genomic_DNA"/>
</dbReference>